<dbReference type="PANTHER" id="PTHR42781">
    <property type="entry name" value="SPERMIDINE/PUTRESCINE IMPORT ATP-BINDING PROTEIN POTA"/>
    <property type="match status" value="1"/>
</dbReference>
<organism evidence="10 11">
    <name type="scientific">Belliella buryatensis</name>
    <dbReference type="NCBI Taxonomy" id="1500549"/>
    <lineage>
        <taxon>Bacteria</taxon>
        <taxon>Pseudomonadati</taxon>
        <taxon>Bacteroidota</taxon>
        <taxon>Cytophagia</taxon>
        <taxon>Cytophagales</taxon>
        <taxon>Cyclobacteriaceae</taxon>
        <taxon>Belliella</taxon>
    </lineage>
</organism>
<dbReference type="GO" id="GO:0015697">
    <property type="term" value="P:quaternary ammonium group transport"/>
    <property type="evidence" value="ECO:0007669"/>
    <property type="project" value="UniProtKB-ARBA"/>
</dbReference>
<dbReference type="Pfam" id="PF00005">
    <property type="entry name" value="ABC_tran"/>
    <property type="match status" value="1"/>
</dbReference>
<dbReference type="SMART" id="SM00382">
    <property type="entry name" value="AAA"/>
    <property type="match status" value="1"/>
</dbReference>
<dbReference type="InterPro" id="IPR015853">
    <property type="entry name" value="ABC_transpr_FbpC"/>
</dbReference>
<proteinExistence type="predicted"/>
<evidence type="ECO:0000256" key="3">
    <source>
        <dbReference type="ARBA" id="ARBA00022496"/>
    </source>
</evidence>
<evidence type="ECO:0000256" key="1">
    <source>
        <dbReference type="ARBA" id="ARBA00022448"/>
    </source>
</evidence>
<dbReference type="SUPFAM" id="SSF50331">
    <property type="entry name" value="MOP-like"/>
    <property type="match status" value="1"/>
</dbReference>
<dbReference type="GO" id="GO:0005524">
    <property type="term" value="F:ATP binding"/>
    <property type="evidence" value="ECO:0007669"/>
    <property type="project" value="UniProtKB-KW"/>
</dbReference>
<keyword evidence="2" id="KW-1003">Cell membrane</keyword>
<dbReference type="RefSeq" id="WP_089241894.1">
    <property type="nucleotide sequence ID" value="NZ_FZOK01000013.1"/>
</dbReference>
<keyword evidence="11" id="KW-1185">Reference proteome</keyword>
<keyword evidence="6" id="KW-0408">Iron</keyword>
<keyword evidence="1" id="KW-0813">Transport</keyword>
<reference evidence="11" key="1">
    <citation type="submission" date="2017-06" db="EMBL/GenBank/DDBJ databases">
        <authorList>
            <person name="Varghese N."/>
            <person name="Submissions S."/>
        </authorList>
    </citation>
    <scope>NUCLEOTIDE SEQUENCE [LARGE SCALE GENOMIC DNA]</scope>
    <source>
        <strain evidence="11">5C</strain>
    </source>
</reference>
<dbReference type="InterPro" id="IPR003439">
    <property type="entry name" value="ABC_transporter-like_ATP-bd"/>
</dbReference>
<evidence type="ECO:0000259" key="9">
    <source>
        <dbReference type="PROSITE" id="PS50893"/>
    </source>
</evidence>
<dbReference type="GO" id="GO:0016887">
    <property type="term" value="F:ATP hydrolysis activity"/>
    <property type="evidence" value="ECO:0007669"/>
    <property type="project" value="InterPro"/>
</dbReference>
<feature type="domain" description="ABC transporter" evidence="9">
    <location>
        <begin position="4"/>
        <end position="237"/>
    </location>
</feature>
<evidence type="ECO:0000256" key="4">
    <source>
        <dbReference type="ARBA" id="ARBA00022741"/>
    </source>
</evidence>
<protein>
    <submittedName>
        <fullName evidence="10">Iron(III) transport system ATP-binding protein</fullName>
    </submittedName>
</protein>
<evidence type="ECO:0000256" key="6">
    <source>
        <dbReference type="ARBA" id="ARBA00023004"/>
    </source>
</evidence>
<dbReference type="SUPFAM" id="SSF52540">
    <property type="entry name" value="P-loop containing nucleoside triphosphate hydrolases"/>
    <property type="match status" value="1"/>
</dbReference>
<accession>A0A239FQX8</accession>
<keyword evidence="7" id="KW-0406">Ion transport</keyword>
<name>A0A239FQX8_9BACT</name>
<evidence type="ECO:0000313" key="10">
    <source>
        <dbReference type="EMBL" id="SNS59347.1"/>
    </source>
</evidence>
<dbReference type="AlphaFoldDB" id="A0A239FQX8"/>
<dbReference type="Gene3D" id="3.40.50.300">
    <property type="entry name" value="P-loop containing nucleotide triphosphate hydrolases"/>
    <property type="match status" value="1"/>
</dbReference>
<dbReference type="Gene3D" id="2.40.50.100">
    <property type="match status" value="1"/>
</dbReference>
<evidence type="ECO:0000256" key="8">
    <source>
        <dbReference type="ARBA" id="ARBA00023136"/>
    </source>
</evidence>
<dbReference type="OrthoDB" id="1114670at2"/>
<gene>
    <name evidence="10" type="ORF">SAMN06295967_11385</name>
</gene>
<dbReference type="InterPro" id="IPR003593">
    <property type="entry name" value="AAA+_ATPase"/>
</dbReference>
<evidence type="ECO:0000256" key="7">
    <source>
        <dbReference type="ARBA" id="ARBA00023065"/>
    </source>
</evidence>
<dbReference type="PANTHER" id="PTHR42781:SF4">
    <property type="entry name" value="SPERMIDINE_PUTRESCINE IMPORT ATP-BINDING PROTEIN POTA"/>
    <property type="match status" value="1"/>
</dbReference>
<dbReference type="InterPro" id="IPR017871">
    <property type="entry name" value="ABC_transporter-like_CS"/>
</dbReference>
<sequence length="345" mass="38793">MSILSLRRINKKYGQAKVFAVNEVSFDVEEGEILALVGESGSGKTTLLRLIAGLEHPDGGTISLAGQVIVRGKESVPAHDRKVGMVFQDYALFPHLTILENVTFGISKSKGNPVQIAKDTLKLVGLTEDFNKYPHQLSGGQQQRVALARAIAPNPRILLMDEPFSNLDAMLKDQVREEIRQIIKKTGITAIFVTHDTKDALSTADRIAILHKGYLQQIDIPKNLYETPVNPYVANFFGKRNELLATPSEDGFYTSFGFIADLEARKYKTKVKLMFRPEHGEVVQREGQQLSGKIVKVSYFGSHQLVKISDDEGFRVTIRTNPGRIFENVERTFFYLWKYDIEEAF</sequence>
<evidence type="ECO:0000256" key="2">
    <source>
        <dbReference type="ARBA" id="ARBA00022475"/>
    </source>
</evidence>
<dbReference type="GO" id="GO:0043190">
    <property type="term" value="C:ATP-binding cassette (ABC) transporter complex"/>
    <property type="evidence" value="ECO:0007669"/>
    <property type="project" value="InterPro"/>
</dbReference>
<dbReference type="InterPro" id="IPR012340">
    <property type="entry name" value="NA-bd_OB-fold"/>
</dbReference>
<keyword evidence="5 10" id="KW-0067">ATP-binding</keyword>
<dbReference type="InterPro" id="IPR050093">
    <property type="entry name" value="ABC_SmlMolc_Importer"/>
</dbReference>
<dbReference type="GO" id="GO:0015408">
    <property type="term" value="F:ABC-type ferric iron transporter activity"/>
    <property type="evidence" value="ECO:0007669"/>
    <property type="project" value="InterPro"/>
</dbReference>
<dbReference type="EMBL" id="FZOK01000013">
    <property type="protein sequence ID" value="SNS59347.1"/>
    <property type="molecule type" value="Genomic_DNA"/>
</dbReference>
<dbReference type="Proteomes" id="UP000198480">
    <property type="component" value="Unassembled WGS sequence"/>
</dbReference>
<evidence type="ECO:0000313" key="11">
    <source>
        <dbReference type="Proteomes" id="UP000198480"/>
    </source>
</evidence>
<keyword evidence="3" id="KW-0410">Iron transport</keyword>
<dbReference type="CDD" id="cd03259">
    <property type="entry name" value="ABC_Carb_Solutes_like"/>
    <property type="match status" value="1"/>
</dbReference>
<dbReference type="Pfam" id="PF08402">
    <property type="entry name" value="TOBE_2"/>
    <property type="match status" value="1"/>
</dbReference>
<evidence type="ECO:0000256" key="5">
    <source>
        <dbReference type="ARBA" id="ARBA00022840"/>
    </source>
</evidence>
<dbReference type="InterPro" id="IPR027417">
    <property type="entry name" value="P-loop_NTPase"/>
</dbReference>
<dbReference type="PROSITE" id="PS50893">
    <property type="entry name" value="ABC_TRANSPORTER_2"/>
    <property type="match status" value="1"/>
</dbReference>
<dbReference type="FunFam" id="3.40.50.300:FF:000425">
    <property type="entry name" value="Probable ABC transporter, ATP-binding subunit"/>
    <property type="match status" value="1"/>
</dbReference>
<dbReference type="PROSITE" id="PS00211">
    <property type="entry name" value="ABC_TRANSPORTER_1"/>
    <property type="match status" value="1"/>
</dbReference>
<dbReference type="Gene3D" id="2.40.50.140">
    <property type="entry name" value="Nucleic acid-binding proteins"/>
    <property type="match status" value="1"/>
</dbReference>
<keyword evidence="4" id="KW-0547">Nucleotide-binding</keyword>
<dbReference type="InterPro" id="IPR008995">
    <property type="entry name" value="Mo/tungstate-bd_C_term_dom"/>
</dbReference>
<keyword evidence="8" id="KW-0472">Membrane</keyword>
<dbReference type="InterPro" id="IPR013611">
    <property type="entry name" value="Transp-assoc_OB_typ2"/>
</dbReference>